<feature type="repeat" description="TPR" evidence="3">
    <location>
        <begin position="420"/>
        <end position="453"/>
    </location>
</feature>
<evidence type="ECO:0000256" key="3">
    <source>
        <dbReference type="PROSITE-ProRule" id="PRU00339"/>
    </source>
</evidence>
<organism evidence="5 6">
    <name type="scientific">Umezawaea endophytica</name>
    <dbReference type="NCBI Taxonomy" id="1654476"/>
    <lineage>
        <taxon>Bacteria</taxon>
        <taxon>Bacillati</taxon>
        <taxon>Actinomycetota</taxon>
        <taxon>Actinomycetes</taxon>
        <taxon>Pseudonocardiales</taxon>
        <taxon>Pseudonocardiaceae</taxon>
        <taxon>Umezawaea</taxon>
    </lineage>
</organism>
<reference evidence="5" key="1">
    <citation type="submission" date="2022-08" db="EMBL/GenBank/DDBJ databases">
        <authorList>
            <person name="Tistechok S."/>
            <person name="Samborskyy M."/>
            <person name="Roman I."/>
        </authorList>
    </citation>
    <scope>NUCLEOTIDE SEQUENCE</scope>
    <source>
        <strain evidence="5">DSM 103496</strain>
    </source>
</reference>
<keyword evidence="6" id="KW-1185">Reference proteome</keyword>
<feature type="repeat" description="TPR" evidence="3">
    <location>
        <begin position="661"/>
        <end position="694"/>
    </location>
</feature>
<dbReference type="Pfam" id="PF14559">
    <property type="entry name" value="TPR_19"/>
    <property type="match status" value="1"/>
</dbReference>
<dbReference type="EMBL" id="JANYMP010000004">
    <property type="protein sequence ID" value="MCS7477438.1"/>
    <property type="molecule type" value="Genomic_DNA"/>
</dbReference>
<protein>
    <submittedName>
        <fullName evidence="5">Tetratricopeptide repeat protein</fullName>
    </submittedName>
</protein>
<dbReference type="PROSITE" id="PS50005">
    <property type="entry name" value="TPR"/>
    <property type="match status" value="2"/>
</dbReference>
<dbReference type="SMART" id="SM00028">
    <property type="entry name" value="TPR"/>
    <property type="match status" value="10"/>
</dbReference>
<sequence>MTLYREPDAINVLAWAQQRPADPPVSRLRLEEATEAVREGHEEVATSVLTKLVRGLTSAGLPKAVESRLASLALAASRRIRAETWTALALSRRQQGALTSAVHLFDTAYQAEPTAQRLAALAAVVNAVEGPEAAVAMVERGLLKWPGNPSLLAMAARLALDGGREEDANRLATEALAQDDEEPDALTVRTRLFLGSNDFSGAVDSARPIISRRPSLGRALIAIARHSAGSLEEDPGLVDAVIADLPEDTWVLTRFGEVLISIGRVRDAVTTLDKAVLFAPNAPAPAHLRGRAHVLLKDYAAAERDLAEAAKHSSADPLLTARQGEVALLRGNAATALEWFTSVDPDKAPGWMAVSLALAHDVLDHVAEARTAFKKVLERDPDNVTALLWLAEQALAEKPDGILTAEEAITRALREEPDNVRAHALSGEVHRRAGRHQHAVRAFDRALRIKPTYSDALVGRGRSLIALHDVERGVASLAEAAAHAPEDEWVLDQLFNTLTGHVWSDADTVVRTVLAKILDSGGDVRLIAERRARLAAEHRLWGEADALYAKARRLNALNPRLVHGHVDVLRALGHLDEALAVLGEHPDLLAVDKDLQWKRIDVLWRLERLREAQTELERLAQEADPPPVALAALGEVHRIQGDRGRARELAKAALDRDPDSAYVLAVMGTVELDDGHVDAARDLLDRAVAVDPHHGFAVSRLLVLEADHGTVESVRRLLGNAEHDGTADRDHYLNKAIGHYRLGEYASTLSALEESVAELGDDAETLTRIGWTQLVVGQSLRAAQTFSEAFKTATASVDLVKAITGLLAVDAWDEAVAAAAQLRSRGDGAAPAAMAMIWSHAGAWDAAAAHALDVQVTRAETAWLSIKSARMAGAHDLAVQRARQAHSRWPADLSITTELAECLMAVGEHGEATTSFEAVVDRLAGRVHLNALDLNLLGWCLMRTGRTEEAGSAFLRALGATHQTANVLLNLVLLSLARNDVRQVDMLVKRAVDELDRVTPAKKRGLVATALVELTTLEPHRDPATGAKAAMIGIQLRGILDGLDHVVEEAARALSLTGDDLEEGGGGAVDGGHGTTTTGHSPV</sequence>
<dbReference type="Pfam" id="PF13432">
    <property type="entry name" value="TPR_16"/>
    <property type="match status" value="2"/>
</dbReference>
<dbReference type="InterPro" id="IPR011990">
    <property type="entry name" value="TPR-like_helical_dom_sf"/>
</dbReference>
<evidence type="ECO:0000256" key="1">
    <source>
        <dbReference type="ARBA" id="ARBA00022737"/>
    </source>
</evidence>
<dbReference type="Proteomes" id="UP001141259">
    <property type="component" value="Unassembled WGS sequence"/>
</dbReference>
<evidence type="ECO:0000256" key="4">
    <source>
        <dbReference type="SAM" id="MobiDB-lite"/>
    </source>
</evidence>
<evidence type="ECO:0000256" key="2">
    <source>
        <dbReference type="ARBA" id="ARBA00022803"/>
    </source>
</evidence>
<evidence type="ECO:0000313" key="5">
    <source>
        <dbReference type="EMBL" id="MCS7477438.1"/>
    </source>
</evidence>
<evidence type="ECO:0000313" key="6">
    <source>
        <dbReference type="Proteomes" id="UP001141259"/>
    </source>
</evidence>
<dbReference type="InterPro" id="IPR019734">
    <property type="entry name" value="TPR_rpt"/>
</dbReference>
<keyword evidence="1" id="KW-0677">Repeat</keyword>
<accession>A0A9X2VIW3</accession>
<dbReference type="InterPro" id="IPR050498">
    <property type="entry name" value="Ycf3"/>
</dbReference>
<dbReference type="RefSeq" id="WP_259622941.1">
    <property type="nucleotide sequence ID" value="NZ_JANYMP010000004.1"/>
</dbReference>
<dbReference type="SUPFAM" id="SSF48452">
    <property type="entry name" value="TPR-like"/>
    <property type="match status" value="5"/>
</dbReference>
<feature type="region of interest" description="Disordered" evidence="4">
    <location>
        <begin position="1058"/>
        <end position="1083"/>
    </location>
</feature>
<name>A0A9X2VIW3_9PSEU</name>
<keyword evidence="2 3" id="KW-0802">TPR repeat</keyword>
<dbReference type="PANTHER" id="PTHR44858">
    <property type="entry name" value="TETRATRICOPEPTIDE REPEAT PROTEIN 6"/>
    <property type="match status" value="1"/>
</dbReference>
<comment type="caution">
    <text evidence="5">The sequence shown here is derived from an EMBL/GenBank/DDBJ whole genome shotgun (WGS) entry which is preliminary data.</text>
</comment>
<feature type="compositionally biased region" description="Gly residues" evidence="4">
    <location>
        <begin position="1064"/>
        <end position="1074"/>
    </location>
</feature>
<dbReference type="Gene3D" id="1.25.40.10">
    <property type="entry name" value="Tetratricopeptide repeat domain"/>
    <property type="match status" value="5"/>
</dbReference>
<proteinExistence type="predicted"/>
<dbReference type="PANTHER" id="PTHR44858:SF1">
    <property type="entry name" value="UDP-N-ACETYLGLUCOSAMINE--PEPTIDE N-ACETYLGLUCOSAMINYLTRANSFERASE SPINDLY-RELATED"/>
    <property type="match status" value="1"/>
</dbReference>
<gene>
    <name evidence="5" type="ORF">NZH93_11290</name>
</gene>
<dbReference type="AlphaFoldDB" id="A0A9X2VIW3"/>